<sequence>MEIEIANDLLHNINDNEYNSFKQLAVSFTQLLQKKYPIEYDIADIDPSFTNESIQVIFYNRKPSLLSEKIIVITNFRIFSISSVDLTATPNIKEVIGHDFMNDLIEVNSKSTYLEIKGSSSWYIFKSKNQDDQDFITHGEVVHDRIMSLNKSLVSVQNKINEKLKADPNNLDNNGRIHVGSMPDNFEYVDIIYTQAENFNFVSNNGNFTRAMDKIMNQLYPLIGPEQSIFNLRITSQNMGDTYSVNAVGDLCERKSKNEVKKPEMNEE</sequence>
<dbReference type="EMBL" id="CP157400">
    <property type="protein sequence ID" value="XBS08896.1"/>
    <property type="molecule type" value="Genomic_DNA"/>
</dbReference>
<gene>
    <name evidence="1" type="ORF">BB06_02805</name>
</gene>
<dbReference type="AlphaFoldDB" id="A0AAU7NMS5"/>
<dbReference type="RefSeq" id="WP_029257803.1">
    <property type="nucleotide sequence ID" value="NZ_CP157400.1"/>
</dbReference>
<accession>A0AAU7NMS5</accession>
<evidence type="ECO:0000313" key="1">
    <source>
        <dbReference type="EMBL" id="XBS08896.1"/>
    </source>
</evidence>
<protein>
    <submittedName>
        <fullName evidence="1">Uncharacterized protein</fullName>
    </submittedName>
</protein>
<organism evidence="1">
    <name type="scientific">Pediococcus pentosaceus CGMCC 7049</name>
    <dbReference type="NCBI Taxonomy" id="1460385"/>
    <lineage>
        <taxon>Bacteria</taxon>
        <taxon>Bacillati</taxon>
        <taxon>Bacillota</taxon>
        <taxon>Bacilli</taxon>
        <taxon>Lactobacillales</taxon>
        <taxon>Lactobacillaceae</taxon>
        <taxon>Pediococcus</taxon>
    </lineage>
</organism>
<proteinExistence type="predicted"/>
<reference evidence="1" key="1">
    <citation type="submission" date="2014-02" db="EMBL/GenBank/DDBJ databases">
        <authorList>
            <person name="Zhao D."/>
            <person name="Dong X."/>
            <person name="Li Y."/>
            <person name="Lv L."/>
            <person name="Zhao D."/>
            <person name="Gao Y."/>
            <person name="Wang Y."/>
            <person name="Li Y."/>
        </authorList>
    </citation>
    <scope>NUCLEOTIDE SEQUENCE</scope>
    <source>
        <strain evidence="1">CGMCC 7049</strain>
    </source>
</reference>
<reference evidence="1" key="2">
    <citation type="submission" date="2024-05" db="EMBL/GenBank/DDBJ databases">
        <authorList>
            <person name="Chen H."/>
        </authorList>
    </citation>
    <scope>NUCLEOTIDE SEQUENCE</scope>
    <source>
        <strain evidence="1">CGMCC 7049</strain>
    </source>
</reference>
<name>A0AAU7NMS5_PEDPE</name>